<feature type="DNA-binding region" description="OmpR/PhoB-type" evidence="3">
    <location>
        <begin position="205"/>
        <end position="302"/>
    </location>
</feature>
<dbReference type="InterPro" id="IPR011006">
    <property type="entry name" value="CheY-like_superfamily"/>
</dbReference>
<reference evidence="6 8" key="1">
    <citation type="submission" date="2019-11" db="EMBL/GenBank/DDBJ databases">
        <title>Eggerthellaceae novel genus isolated from the rectal contents of marmort.</title>
        <authorList>
            <person name="Zhang G."/>
        </authorList>
    </citation>
    <scope>NUCLEOTIDE SEQUENCE [LARGE SCALE GENOMIC DNA]</scope>
    <source>
        <strain evidence="8">zg-886</strain>
        <strain evidence="6">Zg-886</strain>
    </source>
</reference>
<dbReference type="PROSITE" id="PS51755">
    <property type="entry name" value="OMPR_PHOB"/>
    <property type="match status" value="1"/>
</dbReference>
<keyword evidence="8" id="KW-1185">Reference proteome</keyword>
<keyword evidence="1 3" id="KW-0238">DNA-binding</keyword>
<evidence type="ECO:0000313" key="7">
    <source>
        <dbReference type="EMBL" id="QTU84521.1"/>
    </source>
</evidence>
<sequence length="302" mass="32634">MTGVGLATVSAIVSPFDCTVDHGLHAKAGQNAVPSKRLTPTLLYCSEDARAAQPLLYYSRDRARQKRAARRHVEGEAVEDAPVIAIVEDDRTLGRELARLLSLAGFSAKLCPDFSCAADWIVGLDAACAVVDLKLPGADGHAVIRDVRARSLVPIIMLTSSDSEFDEVMAMNLGADDYVCKPYRPAALIAHIQALLRRSAPPAASTRIERKGVVLDLAAASVSFGGKSADLTHNELKILGLLMRNPGVVLSRSEIMCELWESDVFIDDNTLTVNVNRLRKTLRSLGVPDDFLVTRRGQGYAV</sequence>
<gene>
    <name evidence="6" type="ORF">GMI68_01210</name>
    <name evidence="7" type="ORF">J7S26_00890</name>
</gene>
<dbReference type="Gene3D" id="6.10.250.690">
    <property type="match status" value="1"/>
</dbReference>
<dbReference type="EMBL" id="CP072829">
    <property type="protein sequence ID" value="QTU84521.1"/>
    <property type="molecule type" value="Genomic_DNA"/>
</dbReference>
<evidence type="ECO:0000313" key="8">
    <source>
        <dbReference type="Proteomes" id="UP000636394"/>
    </source>
</evidence>
<dbReference type="SUPFAM" id="SSF52172">
    <property type="entry name" value="CheY-like"/>
    <property type="match status" value="1"/>
</dbReference>
<dbReference type="AlphaFoldDB" id="A0A9E6MQP2"/>
<dbReference type="PANTHER" id="PTHR48111:SF43">
    <property type="entry name" value="STAGE 0 SPORULATION PROTEIN A HOMOLOG"/>
    <property type="match status" value="1"/>
</dbReference>
<dbReference type="CDD" id="cd00383">
    <property type="entry name" value="trans_reg_C"/>
    <property type="match status" value="1"/>
</dbReference>
<dbReference type="GO" id="GO:0032993">
    <property type="term" value="C:protein-DNA complex"/>
    <property type="evidence" value="ECO:0007669"/>
    <property type="project" value="TreeGrafter"/>
</dbReference>
<dbReference type="KEGG" id="ebz:J7S26_00890"/>
<dbReference type="PROSITE" id="PS50110">
    <property type="entry name" value="RESPONSE_REGULATORY"/>
    <property type="match status" value="1"/>
</dbReference>
<organism evidence="7 9">
    <name type="scientific">Xiamenia xianingshaonis</name>
    <dbReference type="NCBI Taxonomy" id="2682776"/>
    <lineage>
        <taxon>Bacteria</taxon>
        <taxon>Bacillati</taxon>
        <taxon>Actinomycetota</taxon>
        <taxon>Coriobacteriia</taxon>
        <taxon>Eggerthellales</taxon>
        <taxon>Eggerthellaceae</taxon>
        <taxon>Xiamenia</taxon>
    </lineage>
</organism>
<dbReference type="SMART" id="SM00862">
    <property type="entry name" value="Trans_reg_C"/>
    <property type="match status" value="1"/>
</dbReference>
<dbReference type="GO" id="GO:0000156">
    <property type="term" value="F:phosphorelay response regulator activity"/>
    <property type="evidence" value="ECO:0007669"/>
    <property type="project" value="TreeGrafter"/>
</dbReference>
<feature type="modified residue" description="4-aspartylphosphate" evidence="2">
    <location>
        <position position="132"/>
    </location>
</feature>
<dbReference type="SUPFAM" id="SSF46894">
    <property type="entry name" value="C-terminal effector domain of the bipartite response regulators"/>
    <property type="match status" value="1"/>
</dbReference>
<evidence type="ECO:0000259" key="5">
    <source>
        <dbReference type="PROSITE" id="PS51755"/>
    </source>
</evidence>
<evidence type="ECO:0000256" key="1">
    <source>
        <dbReference type="ARBA" id="ARBA00023125"/>
    </source>
</evidence>
<dbReference type="InterPro" id="IPR001789">
    <property type="entry name" value="Sig_transdc_resp-reg_receiver"/>
</dbReference>
<evidence type="ECO:0000259" key="4">
    <source>
        <dbReference type="PROSITE" id="PS50110"/>
    </source>
</evidence>
<dbReference type="GO" id="GO:0000976">
    <property type="term" value="F:transcription cis-regulatory region binding"/>
    <property type="evidence" value="ECO:0007669"/>
    <property type="project" value="TreeGrafter"/>
</dbReference>
<dbReference type="PANTHER" id="PTHR48111">
    <property type="entry name" value="REGULATOR OF RPOS"/>
    <property type="match status" value="1"/>
</dbReference>
<feature type="domain" description="Response regulatory" evidence="4">
    <location>
        <begin position="83"/>
        <end position="196"/>
    </location>
</feature>
<name>A0A9E6MQP2_9ACTN</name>
<evidence type="ECO:0000313" key="9">
    <source>
        <dbReference type="Proteomes" id="UP000671910"/>
    </source>
</evidence>
<dbReference type="Proteomes" id="UP000671910">
    <property type="component" value="Chromosome"/>
</dbReference>
<dbReference type="GO" id="GO:0006355">
    <property type="term" value="P:regulation of DNA-templated transcription"/>
    <property type="evidence" value="ECO:0007669"/>
    <property type="project" value="InterPro"/>
</dbReference>
<evidence type="ECO:0000256" key="3">
    <source>
        <dbReference type="PROSITE-ProRule" id="PRU01091"/>
    </source>
</evidence>
<evidence type="ECO:0000256" key="2">
    <source>
        <dbReference type="PROSITE-ProRule" id="PRU00169"/>
    </source>
</evidence>
<dbReference type="GO" id="GO:0005829">
    <property type="term" value="C:cytosol"/>
    <property type="evidence" value="ECO:0007669"/>
    <property type="project" value="TreeGrafter"/>
</dbReference>
<feature type="domain" description="OmpR/PhoB-type" evidence="5">
    <location>
        <begin position="205"/>
        <end position="302"/>
    </location>
</feature>
<dbReference type="Gene3D" id="3.40.50.2300">
    <property type="match status" value="1"/>
</dbReference>
<dbReference type="SMART" id="SM00448">
    <property type="entry name" value="REC"/>
    <property type="match status" value="1"/>
</dbReference>
<protein>
    <submittedName>
        <fullName evidence="6 7">Response regulator</fullName>
    </submittedName>
</protein>
<accession>A0A9E6MQP2</accession>
<dbReference type="EMBL" id="WPCR01000001">
    <property type="protein sequence ID" value="NHM13401.1"/>
    <property type="molecule type" value="Genomic_DNA"/>
</dbReference>
<proteinExistence type="predicted"/>
<dbReference type="Pfam" id="PF00072">
    <property type="entry name" value="Response_reg"/>
    <property type="match status" value="1"/>
</dbReference>
<dbReference type="InterPro" id="IPR016032">
    <property type="entry name" value="Sig_transdc_resp-reg_C-effctor"/>
</dbReference>
<keyword evidence="2" id="KW-0597">Phosphoprotein</keyword>
<dbReference type="Pfam" id="PF00486">
    <property type="entry name" value="Trans_reg_C"/>
    <property type="match status" value="1"/>
</dbReference>
<reference evidence="7" key="2">
    <citation type="submission" date="2021-04" db="EMBL/GenBank/DDBJ databases">
        <title>Novel species in family Eggerthellaceae.</title>
        <authorList>
            <person name="Zhang G."/>
        </authorList>
    </citation>
    <scope>NUCLEOTIDE SEQUENCE</scope>
    <source>
        <strain evidence="7">Zg-886</strain>
    </source>
</reference>
<dbReference type="InterPro" id="IPR039420">
    <property type="entry name" value="WalR-like"/>
</dbReference>
<evidence type="ECO:0000313" key="6">
    <source>
        <dbReference type="EMBL" id="NHM13401.1"/>
    </source>
</evidence>
<dbReference type="InterPro" id="IPR036388">
    <property type="entry name" value="WH-like_DNA-bd_sf"/>
</dbReference>
<dbReference type="InterPro" id="IPR001867">
    <property type="entry name" value="OmpR/PhoB-type_DNA-bd"/>
</dbReference>
<dbReference type="Gene3D" id="1.10.10.10">
    <property type="entry name" value="Winged helix-like DNA-binding domain superfamily/Winged helix DNA-binding domain"/>
    <property type="match status" value="1"/>
</dbReference>
<dbReference type="Proteomes" id="UP000636394">
    <property type="component" value="Unassembled WGS sequence"/>
</dbReference>